<keyword evidence="1" id="KW-1133">Transmembrane helix</keyword>
<protein>
    <recommendedName>
        <fullName evidence="4">Membrane lipoprotein</fullName>
    </recommendedName>
</protein>
<reference evidence="2 3" key="1">
    <citation type="submission" date="2019-09" db="EMBL/GenBank/DDBJ databases">
        <title>FDA dAtabase for Regulatory Grade micrObial Sequences (FDA-ARGOS): Supporting development and validation of Infectious Disease Dx tests.</title>
        <authorList>
            <person name="Sciortino C."/>
            <person name="Tallon L."/>
            <person name="Sadzewicz L."/>
            <person name="Vavikolanu K."/>
            <person name="Mehta A."/>
            <person name="Aluvathingal J."/>
            <person name="Nadendla S."/>
            <person name="Nandy P."/>
            <person name="Geyer C."/>
            <person name="Yan Y."/>
            <person name="Sichtig H."/>
        </authorList>
    </citation>
    <scope>NUCLEOTIDE SEQUENCE [LARGE SCALE GENOMIC DNA]</scope>
    <source>
        <strain evidence="2 3">FDAARGOS_664</strain>
    </source>
</reference>
<evidence type="ECO:0000256" key="1">
    <source>
        <dbReference type="SAM" id="Phobius"/>
    </source>
</evidence>
<keyword evidence="1" id="KW-0472">Membrane</keyword>
<proteinExistence type="predicted"/>
<sequence length="102" mass="10726">MIAISAGDVVAASLAAAGACLVCSVPLDFLRRFPLWAFRTYGRGALLLPMLGLLILTAIVRMATNGQIDSDAGLAMVAAAAFLGLVFASALLRFYLSDYRKS</sequence>
<feature type="transmembrane region" description="Helical" evidence="1">
    <location>
        <begin position="40"/>
        <end position="60"/>
    </location>
</feature>
<dbReference type="EMBL" id="CP044065">
    <property type="protein sequence ID" value="QET02485.1"/>
    <property type="molecule type" value="Genomic_DNA"/>
</dbReference>
<feature type="transmembrane region" description="Helical" evidence="1">
    <location>
        <begin position="72"/>
        <end position="96"/>
    </location>
</feature>
<dbReference type="AlphaFoldDB" id="A0A5P2H4R0"/>
<name>A0A5P2H4R0_9BURK</name>
<dbReference type="Proteomes" id="UP000322822">
    <property type="component" value="Chromosome 1"/>
</dbReference>
<keyword evidence="1" id="KW-0812">Transmembrane</keyword>
<evidence type="ECO:0008006" key="4">
    <source>
        <dbReference type="Google" id="ProtNLM"/>
    </source>
</evidence>
<accession>A0A5P2H4R0</accession>
<evidence type="ECO:0000313" key="2">
    <source>
        <dbReference type="EMBL" id="QET02485.1"/>
    </source>
</evidence>
<organism evidence="2 3">
    <name type="scientific">Cupriavidus pauculus</name>
    <dbReference type="NCBI Taxonomy" id="82633"/>
    <lineage>
        <taxon>Bacteria</taxon>
        <taxon>Pseudomonadati</taxon>
        <taxon>Pseudomonadota</taxon>
        <taxon>Betaproteobacteria</taxon>
        <taxon>Burkholderiales</taxon>
        <taxon>Burkholderiaceae</taxon>
        <taxon>Cupriavidus</taxon>
    </lineage>
</organism>
<evidence type="ECO:0000313" key="3">
    <source>
        <dbReference type="Proteomes" id="UP000322822"/>
    </source>
</evidence>
<dbReference type="RefSeq" id="WP_150372517.1">
    <property type="nucleotide sequence ID" value="NZ_CP044065.1"/>
</dbReference>
<gene>
    <name evidence="2" type="ORF">FOB72_10840</name>
</gene>